<dbReference type="PANTHER" id="PTHR30121">
    <property type="entry name" value="UNCHARACTERIZED PROTEIN YJGR-RELATED"/>
    <property type="match status" value="1"/>
</dbReference>
<dbReference type="EMBL" id="AHFE01000075">
    <property type="protein sequence ID" value="EOP32299.1"/>
    <property type="molecule type" value="Genomic_DNA"/>
</dbReference>
<dbReference type="AlphaFoldDB" id="R8ME23"/>
<dbReference type="PANTHER" id="PTHR30121:SF6">
    <property type="entry name" value="SLR6007 PROTEIN"/>
    <property type="match status" value="1"/>
</dbReference>
<accession>R8ME23</accession>
<name>R8ME23_BACCX</name>
<dbReference type="InterPro" id="IPR051162">
    <property type="entry name" value="T4SS_component"/>
</dbReference>
<dbReference type="Proteomes" id="UP000014020">
    <property type="component" value="Unassembled WGS sequence"/>
</dbReference>
<sequence length="633" mass="72087">MFGLKKLFKKKEPEFIENMMLDNSTFLDIIAPDSIQEHEDYMRLGGNYIRTLAIAHFANDIRANFLEKLHNINANVSVVHHIEPTSIEGMIKYLDRAAVEYKSQMRDSKLKESEKSVIENRLKDTMIMIEDLTSSDGVMFNEHMLINIQAPNIKELNRVTHLVKNMVSRHMKAITPNLRMLDAFNSALPLRKNMVKELTYRNFSAEALSALFPFDECELFTDKGIIKGKNLKTNSVVIVDHDALLNRNEFVVGPSGSGKSTYLWGDMMRRWNQGVKIRVVDPKGEFGGKFKKIGGTWVKISPMNDHIINPFEITATTIPRDENGQPIAASLLHKQISNLKTMFTLMYNDLKNQQVALALLEKAIVQTYNDEQFNINWDTDFTKKKSTDYPILGDLYNVIGKLIKENKEYEPLSGLYQVLYPYVEGSYSKAINGHTNVDLSNDLIDFDILDLKNDKELQKVTMYNILTFLEADAIKDLEVVQVFVDEAHIISDPRNPLAMEFLSNMYKLVRSFKGGVTSATQQIGDFLSAQEGSKNHGEAVILNSVTKLYLPMSKNELDTIMEKTSETFSEEEQKILIIKDADKEKSAGKGVYVVGSAKVSLNVELTPAELELWNYEWYKTKYKDHAKVNPEAV</sequence>
<dbReference type="InterPro" id="IPR027417">
    <property type="entry name" value="P-loop_NTPase"/>
</dbReference>
<protein>
    <recommendedName>
        <fullName evidence="1">TraG P-loop domain-containing protein</fullName>
    </recommendedName>
</protein>
<evidence type="ECO:0000259" key="1">
    <source>
        <dbReference type="Pfam" id="PF19044"/>
    </source>
</evidence>
<dbReference type="PATRIC" id="fig|1053236.3.peg.6199"/>
<dbReference type="Gene3D" id="1.10.8.730">
    <property type="match status" value="1"/>
</dbReference>
<dbReference type="RefSeq" id="WP_016121283.1">
    <property type="nucleotide sequence ID" value="NZ_KB976684.1"/>
</dbReference>
<feature type="domain" description="TraG P-loop" evidence="1">
    <location>
        <begin position="240"/>
        <end position="629"/>
    </location>
</feature>
<dbReference type="Gene3D" id="3.40.50.300">
    <property type="entry name" value="P-loop containing nucleotide triphosphate hydrolases"/>
    <property type="match status" value="1"/>
</dbReference>
<dbReference type="Pfam" id="PF19044">
    <property type="entry name" value="P-loop_TraG"/>
    <property type="match status" value="1"/>
</dbReference>
<proteinExistence type="predicted"/>
<dbReference type="InterPro" id="IPR043964">
    <property type="entry name" value="P-loop_TraG"/>
</dbReference>
<gene>
    <name evidence="2" type="ORF">IK1_05835</name>
</gene>
<evidence type="ECO:0000313" key="2">
    <source>
        <dbReference type="EMBL" id="EOP32299.1"/>
    </source>
</evidence>
<dbReference type="HOGENOM" id="CLU_009097_6_0_9"/>
<organism evidence="2 3">
    <name type="scientific">Bacillus cereus (strain VD146)</name>
    <dbReference type="NCBI Taxonomy" id="1053236"/>
    <lineage>
        <taxon>Bacteria</taxon>
        <taxon>Bacillati</taxon>
        <taxon>Bacillota</taxon>
        <taxon>Bacilli</taxon>
        <taxon>Bacillales</taxon>
        <taxon>Bacillaceae</taxon>
        <taxon>Bacillus</taxon>
        <taxon>Bacillus cereus group</taxon>
    </lineage>
</organism>
<dbReference type="SUPFAM" id="SSF52540">
    <property type="entry name" value="P-loop containing nucleoside triphosphate hydrolases"/>
    <property type="match status" value="1"/>
</dbReference>
<dbReference type="CDD" id="cd00267">
    <property type="entry name" value="ABC_ATPase"/>
    <property type="match status" value="1"/>
</dbReference>
<evidence type="ECO:0000313" key="3">
    <source>
        <dbReference type="Proteomes" id="UP000014020"/>
    </source>
</evidence>
<comment type="caution">
    <text evidence="2">The sequence shown here is derived from an EMBL/GenBank/DDBJ whole genome shotgun (WGS) entry which is preliminary data.</text>
</comment>
<reference evidence="3" key="1">
    <citation type="submission" date="2012-12" db="EMBL/GenBank/DDBJ databases">
        <title>The genome sequence of Bacillus cereus VD146.</title>
        <authorList>
            <consortium name="The Broad Institute Genome Sequencing Platform"/>
            <consortium name="The Broad Institute Genome Sequencing Center for Infectious Disease"/>
            <person name="Feldgarden M."/>
            <person name="Van der Auwera G.A."/>
            <person name="Mahillon J."/>
            <person name="Duprez V."/>
            <person name="Timmery S."/>
            <person name="Mattelet C."/>
            <person name="Dierick K."/>
            <person name="Sun M."/>
            <person name="Yu Z."/>
            <person name="Zhu L."/>
            <person name="Hu X."/>
            <person name="Shank E.B."/>
            <person name="Swiecicka I."/>
            <person name="Hansen B.M."/>
            <person name="Andrup L."/>
            <person name="Walker B."/>
            <person name="Young S.K."/>
            <person name="Zeng Q."/>
            <person name="Gargeya S."/>
            <person name="Fitzgerald M."/>
            <person name="Haas B."/>
            <person name="Abouelleil A."/>
            <person name="Alvarado L."/>
            <person name="Arachchi H.M."/>
            <person name="Berlin A.M."/>
            <person name="Chapman S.B."/>
            <person name="Dewar J."/>
            <person name="Goldberg J."/>
            <person name="Griggs A."/>
            <person name="Gujja S."/>
            <person name="Hansen M."/>
            <person name="Howarth C."/>
            <person name="Imamovic A."/>
            <person name="Larimer J."/>
            <person name="McCowan C."/>
            <person name="Murphy C."/>
            <person name="Neiman D."/>
            <person name="Pearson M."/>
            <person name="Priest M."/>
            <person name="Roberts A."/>
            <person name="Saif S."/>
            <person name="Shea T."/>
            <person name="Sisk P."/>
            <person name="Sykes S."/>
            <person name="Wortman J."/>
            <person name="Nusbaum C."/>
            <person name="Birren B."/>
        </authorList>
    </citation>
    <scope>NUCLEOTIDE SEQUENCE [LARGE SCALE GENOMIC DNA]</scope>
    <source>
        <strain evidence="3">VD146</strain>
    </source>
</reference>